<name>A0A9Q1JUF4_9CARY</name>
<reference evidence="2" key="1">
    <citation type="submission" date="2022-04" db="EMBL/GenBank/DDBJ databases">
        <title>Carnegiea gigantea Genome sequencing and assembly v2.</title>
        <authorList>
            <person name="Copetti D."/>
            <person name="Sanderson M.J."/>
            <person name="Burquez A."/>
            <person name="Wojciechowski M.F."/>
        </authorList>
    </citation>
    <scope>NUCLEOTIDE SEQUENCE</scope>
    <source>
        <strain evidence="2">SGP5-SGP5p</strain>
        <tissue evidence="2">Aerial part</tissue>
    </source>
</reference>
<dbReference type="OrthoDB" id="1555129at2759"/>
<dbReference type="AlphaFoldDB" id="A0A9Q1JUF4"/>
<dbReference type="InterPro" id="IPR050796">
    <property type="entry name" value="SCF_F-box_component"/>
</dbReference>
<dbReference type="Pfam" id="PF07734">
    <property type="entry name" value="FBA_1"/>
    <property type="match status" value="1"/>
</dbReference>
<feature type="domain" description="F-box associated beta-propeller type 1" evidence="1">
    <location>
        <begin position="39"/>
        <end position="270"/>
    </location>
</feature>
<evidence type="ECO:0000313" key="3">
    <source>
        <dbReference type="Proteomes" id="UP001153076"/>
    </source>
</evidence>
<sequence>MEARSVFPEDVLEAILSRLTLENDIIYLTSDLIRDFSQHCTDKPMKLFNFLFCGGVVNGVVLFRWAEYYWLWNPAIREFKSIPQPRPDRAQPDKLKEYTTFFGMGFDQNCNDFKIIRSVKSMIEEDDGWEEKHIYEIYSLRANSWKRVESPSYRLGLSMNSRVPDGYFNGAYYWPTEVYDSETASNPCRFGILSFNFSTEVFKLVDAPPPTWKVRSESEWCIDKYKDFLAVIFTRGNFEDKVCSFDIWVVNKFDDDDPTVPLSWQNLFTIGPIPCGHNLLFRAFAWDGDMLLVVPGTTGRSECAFYNPTTCSLKRLGMLLTNCLRYVESLFPLSKF</sequence>
<organism evidence="2 3">
    <name type="scientific">Carnegiea gigantea</name>
    <dbReference type="NCBI Taxonomy" id="171969"/>
    <lineage>
        <taxon>Eukaryota</taxon>
        <taxon>Viridiplantae</taxon>
        <taxon>Streptophyta</taxon>
        <taxon>Embryophyta</taxon>
        <taxon>Tracheophyta</taxon>
        <taxon>Spermatophyta</taxon>
        <taxon>Magnoliopsida</taxon>
        <taxon>eudicotyledons</taxon>
        <taxon>Gunneridae</taxon>
        <taxon>Pentapetalae</taxon>
        <taxon>Caryophyllales</taxon>
        <taxon>Cactineae</taxon>
        <taxon>Cactaceae</taxon>
        <taxon>Cactoideae</taxon>
        <taxon>Echinocereeae</taxon>
        <taxon>Carnegiea</taxon>
    </lineage>
</organism>
<accession>A0A9Q1JUF4</accession>
<dbReference type="EMBL" id="JAKOGI010000702">
    <property type="protein sequence ID" value="KAJ8431270.1"/>
    <property type="molecule type" value="Genomic_DNA"/>
</dbReference>
<dbReference type="InterPro" id="IPR006527">
    <property type="entry name" value="F-box-assoc_dom_typ1"/>
</dbReference>
<dbReference type="Proteomes" id="UP001153076">
    <property type="component" value="Unassembled WGS sequence"/>
</dbReference>
<comment type="caution">
    <text evidence="2">The sequence shown here is derived from an EMBL/GenBank/DDBJ whole genome shotgun (WGS) entry which is preliminary data.</text>
</comment>
<evidence type="ECO:0000313" key="2">
    <source>
        <dbReference type="EMBL" id="KAJ8431270.1"/>
    </source>
</evidence>
<keyword evidence="3" id="KW-1185">Reference proteome</keyword>
<dbReference type="NCBIfam" id="TIGR01640">
    <property type="entry name" value="F_box_assoc_1"/>
    <property type="match status" value="1"/>
</dbReference>
<protein>
    <recommendedName>
        <fullName evidence="1">F-box associated beta-propeller type 1 domain-containing protein</fullName>
    </recommendedName>
</protein>
<dbReference type="InterPro" id="IPR017451">
    <property type="entry name" value="F-box-assoc_interact_dom"/>
</dbReference>
<evidence type="ECO:0000259" key="1">
    <source>
        <dbReference type="Pfam" id="PF07734"/>
    </source>
</evidence>
<dbReference type="PANTHER" id="PTHR31672:SF13">
    <property type="entry name" value="F-BOX PROTEIN CPR30-LIKE"/>
    <property type="match status" value="1"/>
</dbReference>
<proteinExistence type="predicted"/>
<dbReference type="PANTHER" id="PTHR31672">
    <property type="entry name" value="BNACNNG10540D PROTEIN"/>
    <property type="match status" value="1"/>
</dbReference>
<gene>
    <name evidence="2" type="ORF">Cgig2_011123</name>
</gene>